<evidence type="ECO:0000313" key="1">
    <source>
        <dbReference type="EMBL" id="CAC9973829.1"/>
    </source>
</evidence>
<keyword evidence="2" id="KW-1185">Reference proteome</keyword>
<evidence type="ECO:0000313" key="2">
    <source>
        <dbReference type="Proteomes" id="UP000533639"/>
    </source>
</evidence>
<reference evidence="1 2" key="1">
    <citation type="submission" date="2020-06" db="EMBL/GenBank/DDBJ databases">
        <authorList>
            <person name="Criscuolo A."/>
        </authorList>
    </citation>
    <scope>NUCLEOTIDE SEQUENCE [LARGE SCALE GENOMIC DNA]</scope>
    <source>
        <strain evidence="1">PXU-55</strain>
    </source>
</reference>
<gene>
    <name evidence="1" type="ORF">FLAPXU55_01518</name>
</gene>
<organism evidence="1 2">
    <name type="scientific">Flavobacterium panici</name>
    <dbReference type="NCBI Taxonomy" id="2654843"/>
    <lineage>
        <taxon>Bacteria</taxon>
        <taxon>Pseudomonadati</taxon>
        <taxon>Bacteroidota</taxon>
        <taxon>Flavobacteriia</taxon>
        <taxon>Flavobacteriales</taxon>
        <taxon>Flavobacteriaceae</taxon>
        <taxon>Flavobacterium</taxon>
    </lineage>
</organism>
<protein>
    <submittedName>
        <fullName evidence="1">Uncharacterized protein</fullName>
    </submittedName>
</protein>
<dbReference type="EMBL" id="CAIJDE010000034">
    <property type="protein sequence ID" value="CAC9973829.1"/>
    <property type="molecule type" value="Genomic_DNA"/>
</dbReference>
<dbReference type="AlphaFoldDB" id="A0A9N8J1P4"/>
<sequence>MLELSFNELSTLSNAESKGHALSIYKEFMSVVDEIQNLKIAPVRIRTCIDLSNYSISSEGAYFTLKDWLKTLNSEDRQRYLGYIAQESFLIEESYYYFNEVEAKGFGYAHLNDLISISYNNQGSWGNDSYKVMRITQKEIEEDAEIDEVTVYHCSYNNGNVSHAKWLEETFKLKQAKILEGIHDIDDFLIKTSNLFKYLDFGTEVSNQIKGFESLNNSELKKAISYLLRLDKHLEKVNLGRDTFDNYPGDVSNDGEATLKKYGEERKLPTHEGKIFQYSLHAKLGGNLRIYMKPLEETSRVIIGYIGSHMRTKKFSK</sequence>
<comment type="caution">
    <text evidence="1">The sequence shown here is derived from an EMBL/GenBank/DDBJ whole genome shotgun (WGS) entry which is preliminary data.</text>
</comment>
<dbReference type="Proteomes" id="UP000533639">
    <property type="component" value="Unassembled WGS sequence"/>
</dbReference>
<dbReference type="RefSeq" id="WP_180857183.1">
    <property type="nucleotide sequence ID" value="NZ_CAIJDE010000034.1"/>
</dbReference>
<accession>A0A9N8J1P4</accession>
<proteinExistence type="predicted"/>
<name>A0A9N8J1P4_9FLAO</name>